<feature type="signal peptide" evidence="2">
    <location>
        <begin position="1"/>
        <end position="21"/>
    </location>
</feature>
<dbReference type="CDD" id="cd19963">
    <property type="entry name" value="PBP1_BMP-like"/>
    <property type="match status" value="1"/>
</dbReference>
<name>A0A917BWL0_9PROT</name>
<dbReference type="RefSeq" id="WP_188662746.1">
    <property type="nucleotide sequence ID" value="NZ_BMHV01000006.1"/>
</dbReference>
<dbReference type="PROSITE" id="PS51257">
    <property type="entry name" value="PROKAR_LIPOPROTEIN"/>
    <property type="match status" value="1"/>
</dbReference>
<keyword evidence="5" id="KW-1185">Reference proteome</keyword>
<organism evidence="4 5">
    <name type="scientific">Terasakiella brassicae</name>
    <dbReference type="NCBI Taxonomy" id="1634917"/>
    <lineage>
        <taxon>Bacteria</taxon>
        <taxon>Pseudomonadati</taxon>
        <taxon>Pseudomonadota</taxon>
        <taxon>Alphaproteobacteria</taxon>
        <taxon>Rhodospirillales</taxon>
        <taxon>Terasakiellaceae</taxon>
        <taxon>Terasakiella</taxon>
    </lineage>
</organism>
<reference evidence="4" key="1">
    <citation type="journal article" date="2014" name="Int. J. Syst. Evol. Microbiol.">
        <title>Complete genome sequence of Corynebacterium casei LMG S-19264T (=DSM 44701T), isolated from a smear-ripened cheese.</title>
        <authorList>
            <consortium name="US DOE Joint Genome Institute (JGI-PGF)"/>
            <person name="Walter F."/>
            <person name="Albersmeier A."/>
            <person name="Kalinowski J."/>
            <person name="Ruckert C."/>
        </authorList>
    </citation>
    <scope>NUCLEOTIDE SEQUENCE</scope>
    <source>
        <strain evidence="4">CGMCC 1.15254</strain>
    </source>
</reference>
<dbReference type="PANTHER" id="PTHR43208">
    <property type="entry name" value="ABC TRANSPORTER SUBSTRATE-BINDING PROTEIN"/>
    <property type="match status" value="1"/>
</dbReference>
<accession>A0A917BWL0</accession>
<dbReference type="Pfam" id="PF02608">
    <property type="entry name" value="Bmp"/>
    <property type="match status" value="1"/>
</dbReference>
<reference evidence="4" key="2">
    <citation type="submission" date="2020-09" db="EMBL/GenBank/DDBJ databases">
        <authorList>
            <person name="Sun Q."/>
            <person name="Zhou Y."/>
        </authorList>
    </citation>
    <scope>NUCLEOTIDE SEQUENCE</scope>
    <source>
        <strain evidence="4">CGMCC 1.15254</strain>
    </source>
</reference>
<evidence type="ECO:0000313" key="5">
    <source>
        <dbReference type="Proteomes" id="UP000632498"/>
    </source>
</evidence>
<dbReference type="EMBL" id="BMHV01000006">
    <property type="protein sequence ID" value="GGF59737.1"/>
    <property type="molecule type" value="Genomic_DNA"/>
</dbReference>
<dbReference type="InterPro" id="IPR052910">
    <property type="entry name" value="ABC-Purine-Binding"/>
</dbReference>
<comment type="caution">
    <text evidence="4">The sequence shown here is derived from an EMBL/GenBank/DDBJ whole genome shotgun (WGS) entry which is preliminary data.</text>
</comment>
<dbReference type="InterPro" id="IPR003760">
    <property type="entry name" value="PnrA-like"/>
</dbReference>
<evidence type="ECO:0000256" key="2">
    <source>
        <dbReference type="SAM" id="SignalP"/>
    </source>
</evidence>
<dbReference type="SUPFAM" id="SSF53822">
    <property type="entry name" value="Periplasmic binding protein-like I"/>
    <property type="match status" value="1"/>
</dbReference>
<dbReference type="PANTHER" id="PTHR43208:SF1">
    <property type="entry name" value="ABC TRANSPORTER SUBSTRATE-BINDING PROTEIN"/>
    <property type="match status" value="1"/>
</dbReference>
<dbReference type="InterPro" id="IPR028082">
    <property type="entry name" value="Peripla_BP_I"/>
</dbReference>
<proteinExistence type="predicted"/>
<evidence type="ECO:0000256" key="1">
    <source>
        <dbReference type="ARBA" id="ARBA00022729"/>
    </source>
</evidence>
<evidence type="ECO:0000313" key="4">
    <source>
        <dbReference type="EMBL" id="GGF59737.1"/>
    </source>
</evidence>
<evidence type="ECO:0000259" key="3">
    <source>
        <dbReference type="Pfam" id="PF02608"/>
    </source>
</evidence>
<feature type="domain" description="ABC transporter substrate-binding protein PnrA-like" evidence="3">
    <location>
        <begin position="51"/>
        <end position="325"/>
    </location>
</feature>
<dbReference type="Proteomes" id="UP000632498">
    <property type="component" value="Unassembled WGS sequence"/>
</dbReference>
<dbReference type="Gene3D" id="3.40.50.2300">
    <property type="match status" value="2"/>
</dbReference>
<protein>
    <submittedName>
        <fullName evidence="4">BMP family ABC transporter substrate-binding protein</fullName>
    </submittedName>
</protein>
<dbReference type="AlphaFoldDB" id="A0A917BWL0"/>
<keyword evidence="1 2" id="KW-0732">Signal</keyword>
<gene>
    <name evidence="4" type="ORF">GCM10011332_11760</name>
</gene>
<sequence length="382" mass="41690">MRNLKAVLASAAISLTLVACGDNDTTEQKKEAAPAKKEAVEQKAPEKVEPVKIGFVYVSPIGDAGYTYQHDLGRKAIEEKFGDKIKVSFVESVAEGPDAERVIMNYAKSDYKAVFATSFGYMNPTLKVAKSFPKVAFEHATGYKRAANVNTYLARFYESRYLTGLVAGSMTKSNVIGYVAAFPIPEVVRGINAFTRGIRAVNDKAQVRVIWTNSWFDPGKEREAADTLIGQKADVLTMHADSPATIQAAEDAGIYAIGYNSDFSKFGPNSHLTSSVTNWAPYYVKRVGEILDGSWKGNQDTWEGLSADMVQVAPFHNDVPQEVRDHVEQAKADIIAGKLHPFAGPINDNEGKERVAGGQTMSDGDMLGFNWYVEGVVGKLPQ</sequence>
<dbReference type="GO" id="GO:0005886">
    <property type="term" value="C:plasma membrane"/>
    <property type="evidence" value="ECO:0007669"/>
    <property type="project" value="InterPro"/>
</dbReference>
<feature type="chain" id="PRO_5037114646" evidence="2">
    <location>
        <begin position="22"/>
        <end position="382"/>
    </location>
</feature>